<proteinExistence type="inferred from homology"/>
<comment type="subcellular location">
    <subcellularLocation>
        <location evidence="1 8">Nucleus</location>
    </subcellularLocation>
</comment>
<keyword evidence="6 8" id="KW-0234">DNA repair</keyword>
<keyword evidence="7 8" id="KW-0539">Nucleus</keyword>
<feature type="domain" description="Transcription factor Tfb2 C-terminal" evidence="10">
    <location>
        <begin position="493"/>
        <end position="542"/>
    </location>
</feature>
<dbReference type="InterPro" id="IPR040662">
    <property type="entry name" value="Tfb2_C"/>
</dbReference>
<comment type="similarity">
    <text evidence="2 8">Belongs to the TFB2 family.</text>
</comment>
<dbReference type="GO" id="GO:0000439">
    <property type="term" value="C:transcription factor TFIIH core complex"/>
    <property type="evidence" value="ECO:0007669"/>
    <property type="project" value="InterPro"/>
</dbReference>
<organism evidence="11 12">
    <name type="scientific">Nannochloropsis salina CCMP1776</name>
    <dbReference type="NCBI Taxonomy" id="1027361"/>
    <lineage>
        <taxon>Eukaryota</taxon>
        <taxon>Sar</taxon>
        <taxon>Stramenopiles</taxon>
        <taxon>Ochrophyta</taxon>
        <taxon>Eustigmatophyceae</taxon>
        <taxon>Eustigmatales</taxon>
        <taxon>Monodopsidaceae</taxon>
        <taxon>Microchloropsis</taxon>
        <taxon>Microchloropsis salina</taxon>
    </lineage>
</organism>
<evidence type="ECO:0000313" key="12">
    <source>
        <dbReference type="Proteomes" id="UP000355283"/>
    </source>
</evidence>
<dbReference type="OrthoDB" id="364513at2759"/>
<dbReference type="Proteomes" id="UP000355283">
    <property type="component" value="Unassembled WGS sequence"/>
</dbReference>
<dbReference type="PANTHER" id="PTHR13152:SF0">
    <property type="entry name" value="GENERAL TRANSCRIPTION FACTOR IIH SUBUNIT 4"/>
    <property type="match status" value="1"/>
</dbReference>
<dbReference type="EMBL" id="SDOX01000006">
    <property type="protein sequence ID" value="TFJ87035.1"/>
    <property type="molecule type" value="Genomic_DNA"/>
</dbReference>
<evidence type="ECO:0000256" key="6">
    <source>
        <dbReference type="ARBA" id="ARBA00023204"/>
    </source>
</evidence>
<comment type="function">
    <text evidence="8">Component of the general transcription and DNA repair factor IIH (TFIIH) core complex which is involved in general and transcription-coupled nucleotide excision repair (NER) of damaged DNA.</text>
</comment>
<gene>
    <name evidence="11" type="ORF">NSK_001369</name>
</gene>
<evidence type="ECO:0000256" key="5">
    <source>
        <dbReference type="ARBA" id="ARBA00023163"/>
    </source>
</evidence>
<reference evidence="11 12" key="1">
    <citation type="submission" date="2019-01" db="EMBL/GenBank/DDBJ databases">
        <title>Nuclear Genome Assembly of the Microalgal Biofuel strain Nannochloropsis salina CCMP1776.</title>
        <authorList>
            <person name="Hovde B."/>
        </authorList>
    </citation>
    <scope>NUCLEOTIDE SEQUENCE [LARGE SCALE GENOMIC DNA]</scope>
    <source>
        <strain evidence="11 12">CCMP1776</strain>
    </source>
</reference>
<dbReference type="GO" id="GO:0001671">
    <property type="term" value="F:ATPase activator activity"/>
    <property type="evidence" value="ECO:0007669"/>
    <property type="project" value="InterPro"/>
</dbReference>
<evidence type="ECO:0000256" key="3">
    <source>
        <dbReference type="ARBA" id="ARBA00022763"/>
    </source>
</evidence>
<keyword evidence="3 8" id="KW-0227">DNA damage</keyword>
<name>A0A4D9DC25_9STRA</name>
<keyword evidence="5 8" id="KW-0804">Transcription</keyword>
<evidence type="ECO:0000256" key="8">
    <source>
        <dbReference type="RuleBase" id="RU364024"/>
    </source>
</evidence>
<protein>
    <recommendedName>
        <fullName evidence="8">General transcription factor IIH subunit 4</fullName>
    </recommendedName>
</protein>
<feature type="region of interest" description="Disordered" evidence="9">
    <location>
        <begin position="553"/>
        <end position="574"/>
    </location>
</feature>
<dbReference type="AlphaFoldDB" id="A0A4D9DC25"/>
<dbReference type="PANTHER" id="PTHR13152">
    <property type="entry name" value="TFIIH, POLYPEPTIDE 4"/>
    <property type="match status" value="1"/>
</dbReference>
<dbReference type="Pfam" id="PF03849">
    <property type="entry name" value="Tfb2"/>
    <property type="match status" value="2"/>
</dbReference>
<dbReference type="GO" id="GO:0005675">
    <property type="term" value="C:transcription factor TFIIH holo complex"/>
    <property type="evidence" value="ECO:0007669"/>
    <property type="project" value="TreeGrafter"/>
</dbReference>
<evidence type="ECO:0000256" key="9">
    <source>
        <dbReference type="SAM" id="MobiDB-lite"/>
    </source>
</evidence>
<dbReference type="Gene3D" id="3.30.70.2610">
    <property type="match status" value="1"/>
</dbReference>
<evidence type="ECO:0000256" key="1">
    <source>
        <dbReference type="ARBA" id="ARBA00004123"/>
    </source>
</evidence>
<dbReference type="GO" id="GO:0003690">
    <property type="term" value="F:double-stranded DNA binding"/>
    <property type="evidence" value="ECO:0007669"/>
    <property type="project" value="TreeGrafter"/>
</dbReference>
<evidence type="ECO:0000256" key="2">
    <source>
        <dbReference type="ARBA" id="ARBA00007132"/>
    </source>
</evidence>
<feature type="compositionally biased region" description="Acidic residues" evidence="9">
    <location>
        <begin position="123"/>
        <end position="132"/>
    </location>
</feature>
<comment type="caution">
    <text evidence="11">The sequence shown here is derived from an EMBL/GenBank/DDBJ whole genome shotgun (WGS) entry which is preliminary data.</text>
</comment>
<evidence type="ECO:0000256" key="7">
    <source>
        <dbReference type="ARBA" id="ARBA00023242"/>
    </source>
</evidence>
<dbReference type="Pfam" id="PF18307">
    <property type="entry name" value="Tfb2_C"/>
    <property type="match status" value="1"/>
</dbReference>
<evidence type="ECO:0000259" key="10">
    <source>
        <dbReference type="Pfam" id="PF18307"/>
    </source>
</evidence>
<keyword evidence="12" id="KW-1185">Reference proteome</keyword>
<accession>A0A4D9DC25</accession>
<evidence type="ECO:0000313" key="11">
    <source>
        <dbReference type="EMBL" id="TFJ87035.1"/>
    </source>
</evidence>
<keyword evidence="4 8" id="KW-0805">Transcription regulation</keyword>
<evidence type="ECO:0000256" key="4">
    <source>
        <dbReference type="ARBA" id="ARBA00023015"/>
    </source>
</evidence>
<dbReference type="InterPro" id="IPR004598">
    <property type="entry name" value="TFIIH_p52/Tfb2"/>
</dbReference>
<dbReference type="GO" id="GO:0006289">
    <property type="term" value="P:nucleotide-excision repair"/>
    <property type="evidence" value="ECO:0007669"/>
    <property type="project" value="InterPro"/>
</dbReference>
<sequence length="574" mass="64304">MLKPTYRPDLHGTEDGSAHVATVFDLLGTLPRISLDRLYGLEDLGSASSSCTPSASPFPWTCRAVFQSLTPLAKQYVMRLLCLPEGVRQSCLKSWVEPRFFTGHQKAVQQLDRLRILLSSEDEDIEEDEDDRDGGHGRLGNGKGRPSPRYRLNGHFRKNLQAALTNQLAGPWGVGRALEEKAAPDAALPPSLPSEELETYMCDKWNGVLHYLVGAEEAGFPDPAEEVKQFLADTGMMAVPEEEEGEEVEGEVEGEGGVVLMEVEGKMGKEGKGRRHLRITNAGINFLLKDVHLQVWRFVAYVIAHEAASRDEILTFLFQLSYCAVGRPYPVRALSPTQQALLEKFISFGLIYQDDRHSRHFYPTAVAVNLIFGGTVQEERLRRGHGHIRAEGRENRKELRLVDPSQLAVIVETNYQLVAYTSSSLHVEMLRIFTDVRCRLPNVVIGFITRASVRRAMASGITAATILSFLKTHTHVAVRTGKGRLLPENVEAQIELWHQERSRVKFEEVMMIDLSSLMVEEFEEVRTYAENLAVVCWASRRRGGGLWRQKKRRKRGAWGKSGVPRGGVVSASSY</sequence>
<feature type="region of interest" description="Disordered" evidence="9">
    <location>
        <begin position="123"/>
        <end position="150"/>
    </location>
</feature>